<feature type="transmembrane region" description="Helical" evidence="8">
    <location>
        <begin position="88"/>
        <end position="111"/>
    </location>
</feature>
<gene>
    <name evidence="9" type="ORF">AMOR_11750</name>
</gene>
<dbReference type="PROSITE" id="PS51257">
    <property type="entry name" value="PROKAR_LIPOPROTEIN"/>
    <property type="match status" value="1"/>
</dbReference>
<dbReference type="RefSeq" id="WP_248359552.1">
    <property type="nucleotide sequence ID" value="NZ_AP025591.1"/>
</dbReference>
<proteinExistence type="inferred from homology"/>
<reference evidence="10" key="1">
    <citation type="journal article" date="2022" name="Int. J. Syst. Evol. Microbiol.">
        <title>Anaeromyxobacter oryzae sp. nov., Anaeromyxobacter diazotrophicus sp. nov. and Anaeromyxobacter paludicola sp. nov., isolated from paddy soils.</title>
        <authorList>
            <person name="Itoh H."/>
            <person name="Xu Z."/>
            <person name="Mise K."/>
            <person name="Masuda Y."/>
            <person name="Ushijima N."/>
            <person name="Hayakawa C."/>
            <person name="Shiratori Y."/>
            <person name="Senoo K."/>
        </authorList>
    </citation>
    <scope>NUCLEOTIDE SEQUENCE [LARGE SCALE GENOMIC DNA]</scope>
    <source>
        <strain evidence="10">Red232</strain>
    </source>
</reference>
<dbReference type="InterPro" id="IPR037294">
    <property type="entry name" value="ABC_BtuC-like"/>
</dbReference>
<feature type="transmembrane region" description="Helical" evidence="8">
    <location>
        <begin position="246"/>
        <end position="275"/>
    </location>
</feature>
<comment type="similarity">
    <text evidence="2">Belongs to the binding-protein-dependent transport system permease family. FecCD subfamily.</text>
</comment>
<dbReference type="PROSITE" id="PS51318">
    <property type="entry name" value="TAT"/>
    <property type="match status" value="1"/>
</dbReference>
<dbReference type="InterPro" id="IPR006311">
    <property type="entry name" value="TAT_signal"/>
</dbReference>
<dbReference type="SUPFAM" id="SSF81345">
    <property type="entry name" value="ABC transporter involved in vitamin B12 uptake, BtuC"/>
    <property type="match status" value="1"/>
</dbReference>
<dbReference type="EMBL" id="AP025591">
    <property type="protein sequence ID" value="BDG02179.1"/>
    <property type="molecule type" value="Genomic_DNA"/>
</dbReference>
<evidence type="ECO:0000256" key="5">
    <source>
        <dbReference type="ARBA" id="ARBA00022692"/>
    </source>
</evidence>
<feature type="transmembrane region" description="Helical" evidence="8">
    <location>
        <begin position="157"/>
        <end position="179"/>
    </location>
</feature>
<dbReference type="PANTHER" id="PTHR30472:SF67">
    <property type="entry name" value="PERMEASE OF ABC TRANSPORTER-RELATED"/>
    <property type="match status" value="1"/>
</dbReference>
<dbReference type="PANTHER" id="PTHR30472">
    <property type="entry name" value="FERRIC ENTEROBACTIN TRANSPORT SYSTEM PERMEASE PROTEIN"/>
    <property type="match status" value="1"/>
</dbReference>
<dbReference type="Gene3D" id="1.10.3470.10">
    <property type="entry name" value="ABC transporter involved in vitamin B12 uptake, BtuC"/>
    <property type="match status" value="1"/>
</dbReference>
<evidence type="ECO:0000313" key="10">
    <source>
        <dbReference type="Proteomes" id="UP001162891"/>
    </source>
</evidence>
<keyword evidence="5 8" id="KW-0812">Transmembrane</keyword>
<name>A0ABM7WRV5_9BACT</name>
<feature type="transmembrane region" description="Helical" evidence="8">
    <location>
        <begin position="199"/>
        <end position="220"/>
    </location>
</feature>
<comment type="subcellular location">
    <subcellularLocation>
        <location evidence="1">Cell membrane</location>
        <topology evidence="1">Multi-pass membrane protein</topology>
    </subcellularLocation>
</comment>
<evidence type="ECO:0000256" key="2">
    <source>
        <dbReference type="ARBA" id="ARBA00007935"/>
    </source>
</evidence>
<dbReference type="CDD" id="cd06550">
    <property type="entry name" value="TM_ABC_iron-siderophores_like"/>
    <property type="match status" value="1"/>
</dbReference>
<dbReference type="Pfam" id="PF01032">
    <property type="entry name" value="FecCD"/>
    <property type="match status" value="1"/>
</dbReference>
<keyword evidence="6 8" id="KW-1133">Transmembrane helix</keyword>
<evidence type="ECO:0000313" key="9">
    <source>
        <dbReference type="EMBL" id="BDG02179.1"/>
    </source>
</evidence>
<evidence type="ECO:0000256" key="3">
    <source>
        <dbReference type="ARBA" id="ARBA00022448"/>
    </source>
</evidence>
<dbReference type="Proteomes" id="UP001162891">
    <property type="component" value="Chromosome"/>
</dbReference>
<accession>A0ABM7WRV5</accession>
<organism evidence="9 10">
    <name type="scientific">Anaeromyxobacter oryzae</name>
    <dbReference type="NCBI Taxonomy" id="2918170"/>
    <lineage>
        <taxon>Bacteria</taxon>
        <taxon>Pseudomonadati</taxon>
        <taxon>Myxococcota</taxon>
        <taxon>Myxococcia</taxon>
        <taxon>Myxococcales</taxon>
        <taxon>Cystobacterineae</taxon>
        <taxon>Anaeromyxobacteraceae</taxon>
        <taxon>Anaeromyxobacter</taxon>
    </lineage>
</organism>
<dbReference type="InterPro" id="IPR000522">
    <property type="entry name" value="ABC_transptr_permease_BtuC"/>
</dbReference>
<evidence type="ECO:0000256" key="4">
    <source>
        <dbReference type="ARBA" id="ARBA00022475"/>
    </source>
</evidence>
<protein>
    <submittedName>
        <fullName evidence="9">ABC transporter permease</fullName>
    </submittedName>
</protein>
<feature type="transmembrane region" description="Helical" evidence="8">
    <location>
        <begin position="287"/>
        <end position="307"/>
    </location>
</feature>
<sequence length="348" mass="34644">MSLSRRARLALALGAGVAAVALAVAASCLFGAQPVSLRAAWAGVDPDAAILFGLRLPRAVLAAIVGCALAAAGTALQALLRNPLAEPFVLGVSGGAALGGSIVLVAAAGLSRLAGTAGALLGAAPPVALGAVLGAAASTLLVFGLGRIAGRLVPEAALLVGIVFNAFVAGIITLMKMLVPPEQASRLMYWLLGAVGYESPSTIALGAALVLASVGVLVALSAKLNLLTLGDEEAASLGLDVRRARAWVFFAASAATGAAVALAGMVGFVGLIVPHLVRRVVGPDHRLLLPASALFGAAFLVFADVGARLAFLPLGTEPPVGAVTAFLGGPFFLWLLRRTARPAPEVSS</sequence>
<feature type="transmembrane region" description="Helical" evidence="8">
    <location>
        <begin position="319"/>
        <end position="336"/>
    </location>
</feature>
<evidence type="ECO:0000256" key="8">
    <source>
        <dbReference type="SAM" id="Phobius"/>
    </source>
</evidence>
<evidence type="ECO:0000256" key="1">
    <source>
        <dbReference type="ARBA" id="ARBA00004651"/>
    </source>
</evidence>
<feature type="transmembrane region" description="Helical" evidence="8">
    <location>
        <begin position="123"/>
        <end position="145"/>
    </location>
</feature>
<feature type="transmembrane region" description="Helical" evidence="8">
    <location>
        <begin position="56"/>
        <end position="76"/>
    </location>
</feature>
<keyword evidence="3" id="KW-0813">Transport</keyword>
<keyword evidence="7 8" id="KW-0472">Membrane</keyword>
<keyword evidence="10" id="KW-1185">Reference proteome</keyword>
<evidence type="ECO:0000256" key="6">
    <source>
        <dbReference type="ARBA" id="ARBA00022989"/>
    </source>
</evidence>
<evidence type="ECO:0000256" key="7">
    <source>
        <dbReference type="ARBA" id="ARBA00023136"/>
    </source>
</evidence>
<keyword evidence="4" id="KW-1003">Cell membrane</keyword>